<feature type="domain" description="Glycosyltransferase subfamily 4-like N-terminal" evidence="3">
    <location>
        <begin position="15"/>
        <end position="171"/>
    </location>
</feature>
<evidence type="ECO:0000313" key="4">
    <source>
        <dbReference type="EMBL" id="OGM10522.1"/>
    </source>
</evidence>
<dbReference type="Gene3D" id="3.40.50.2000">
    <property type="entry name" value="Glycogen Phosphorylase B"/>
    <property type="match status" value="2"/>
</dbReference>
<dbReference type="PANTHER" id="PTHR46401">
    <property type="entry name" value="GLYCOSYLTRANSFERASE WBBK-RELATED"/>
    <property type="match status" value="1"/>
</dbReference>
<dbReference type="PANTHER" id="PTHR46401:SF2">
    <property type="entry name" value="GLYCOSYLTRANSFERASE WBBK-RELATED"/>
    <property type="match status" value="1"/>
</dbReference>
<evidence type="ECO:0000256" key="1">
    <source>
        <dbReference type="ARBA" id="ARBA00022679"/>
    </source>
</evidence>
<dbReference type="InterPro" id="IPR001296">
    <property type="entry name" value="Glyco_trans_1"/>
</dbReference>
<dbReference type="Pfam" id="PF13439">
    <property type="entry name" value="Glyco_transf_4"/>
    <property type="match status" value="1"/>
</dbReference>
<protein>
    <recommendedName>
        <fullName evidence="6">Glycosyl transferase family 1 domain-containing protein</fullName>
    </recommendedName>
</protein>
<organism evidence="4 5">
    <name type="scientific">Candidatus Woesebacteria bacterium RBG_13_34_9</name>
    <dbReference type="NCBI Taxonomy" id="1802477"/>
    <lineage>
        <taxon>Bacteria</taxon>
        <taxon>Candidatus Woeseibacteriota</taxon>
    </lineage>
</organism>
<dbReference type="AlphaFoldDB" id="A0A1F7X625"/>
<evidence type="ECO:0008006" key="6">
    <source>
        <dbReference type="Google" id="ProtNLM"/>
    </source>
</evidence>
<dbReference type="InterPro" id="IPR028098">
    <property type="entry name" value="Glyco_trans_4-like_N"/>
</dbReference>
<dbReference type="SUPFAM" id="SSF53756">
    <property type="entry name" value="UDP-Glycosyltransferase/glycogen phosphorylase"/>
    <property type="match status" value="1"/>
</dbReference>
<dbReference type="GO" id="GO:0009103">
    <property type="term" value="P:lipopolysaccharide biosynthetic process"/>
    <property type="evidence" value="ECO:0007669"/>
    <property type="project" value="TreeGrafter"/>
</dbReference>
<accession>A0A1F7X625</accession>
<dbReference type="Pfam" id="PF00534">
    <property type="entry name" value="Glycos_transf_1"/>
    <property type="match status" value="1"/>
</dbReference>
<evidence type="ECO:0000313" key="5">
    <source>
        <dbReference type="Proteomes" id="UP000179219"/>
    </source>
</evidence>
<proteinExistence type="predicted"/>
<dbReference type="GO" id="GO:0016757">
    <property type="term" value="F:glycosyltransferase activity"/>
    <property type="evidence" value="ECO:0007669"/>
    <property type="project" value="InterPro"/>
</dbReference>
<comment type="caution">
    <text evidence="4">The sequence shown here is derived from an EMBL/GenBank/DDBJ whole genome shotgun (WGS) entry which is preliminary data.</text>
</comment>
<dbReference type="CDD" id="cd03809">
    <property type="entry name" value="GT4_MtfB-like"/>
    <property type="match status" value="1"/>
</dbReference>
<dbReference type="EMBL" id="MGFP01000007">
    <property type="protein sequence ID" value="OGM10522.1"/>
    <property type="molecule type" value="Genomic_DNA"/>
</dbReference>
<gene>
    <name evidence="4" type="ORF">A2159_01110</name>
</gene>
<dbReference type="Proteomes" id="UP000179219">
    <property type="component" value="Unassembled WGS sequence"/>
</dbReference>
<evidence type="ECO:0000259" key="2">
    <source>
        <dbReference type="Pfam" id="PF00534"/>
    </source>
</evidence>
<keyword evidence="1" id="KW-0808">Transferase</keyword>
<feature type="domain" description="Glycosyl transferase family 1" evidence="2">
    <location>
        <begin position="198"/>
        <end position="335"/>
    </location>
</feature>
<evidence type="ECO:0000259" key="3">
    <source>
        <dbReference type="Pfam" id="PF13439"/>
    </source>
</evidence>
<feature type="non-terminal residue" evidence="4">
    <location>
        <position position="342"/>
    </location>
</feature>
<name>A0A1F7X625_9BACT</name>
<reference evidence="4 5" key="1">
    <citation type="journal article" date="2016" name="Nat. Commun.">
        <title>Thousands of microbial genomes shed light on interconnected biogeochemical processes in an aquifer system.</title>
        <authorList>
            <person name="Anantharaman K."/>
            <person name="Brown C.T."/>
            <person name="Hug L.A."/>
            <person name="Sharon I."/>
            <person name="Castelle C.J."/>
            <person name="Probst A.J."/>
            <person name="Thomas B.C."/>
            <person name="Singh A."/>
            <person name="Wilkins M.J."/>
            <person name="Karaoz U."/>
            <person name="Brodie E.L."/>
            <person name="Williams K.H."/>
            <person name="Hubbard S.S."/>
            <person name="Banfield J.F."/>
        </authorList>
    </citation>
    <scope>NUCLEOTIDE SEQUENCE [LARGE SCALE GENOMIC DNA]</scope>
</reference>
<sequence>MKIAIDISQIVYETGVSVYTRNLVQNLLKNDRENEYILYGGSLRQFNSLKLITNRFLGKYTCKLYPIPPTLADIIWNKVHIFTIEKLIGNIDVFHSSDWTQPPSKALKITTIHDLIPLLFPKLSDPRIIKVHKKRLYWIINEVDWVIVPSQTTAMDAVKLGIDKHRIKVIPEAPDSIFKPELKEKIERIKKKYKIFGKYLLAVGVNPRKNYERIISAYEKIRAGLDLKMIFVGSNSFNIEQKRGVIFTGNIPYDELPSFYSGAEALIYPSLYEGFGLPILEAFSCKTPVLTSSYGSMKEIAGEYAVLVDPYSIDSISNGIVNILKNRDRYVNAGTKRIKDYS</sequence>